<accession>A0A0M3I8E2</accession>
<organism evidence="2 3">
    <name type="scientific">Ascaris lumbricoides</name>
    <name type="common">Giant roundworm</name>
    <dbReference type="NCBI Taxonomy" id="6252"/>
    <lineage>
        <taxon>Eukaryota</taxon>
        <taxon>Metazoa</taxon>
        <taxon>Ecdysozoa</taxon>
        <taxon>Nematoda</taxon>
        <taxon>Chromadorea</taxon>
        <taxon>Rhabditida</taxon>
        <taxon>Spirurina</taxon>
        <taxon>Ascaridomorpha</taxon>
        <taxon>Ascaridoidea</taxon>
        <taxon>Ascarididae</taxon>
        <taxon>Ascaris</taxon>
    </lineage>
</organism>
<evidence type="ECO:0000313" key="2">
    <source>
        <dbReference type="Proteomes" id="UP000036681"/>
    </source>
</evidence>
<sequence>MFQAFQVIDRLIKLSMHSRSEAAPFESCRLQAATYLGHSRQSADQADLKQRLLKAAVSKQPHILATVDNQQIKDLIQQMVSGDDPSMLNFDQIQAINEWLEQLDDNHNDRKSDEPHNIIRRAFVVKRIAAIRREHRKDNTVCTKDKATSTNRPTS</sequence>
<protein>
    <submittedName>
        <fullName evidence="3">Ca_chan_IQ domain-containing protein</fullName>
    </submittedName>
</protein>
<dbReference type="Proteomes" id="UP000036681">
    <property type="component" value="Unplaced"/>
</dbReference>
<proteinExistence type="predicted"/>
<feature type="region of interest" description="Disordered" evidence="1">
    <location>
        <begin position="136"/>
        <end position="155"/>
    </location>
</feature>
<feature type="compositionally biased region" description="Basic and acidic residues" evidence="1">
    <location>
        <begin position="136"/>
        <end position="147"/>
    </location>
</feature>
<dbReference type="AlphaFoldDB" id="A0A0M3I8E2"/>
<evidence type="ECO:0000313" key="3">
    <source>
        <dbReference type="WBParaSite" id="ALUE_0001360101-mRNA-1"/>
    </source>
</evidence>
<dbReference type="WBParaSite" id="ALUE_0001360101-mRNA-1">
    <property type="protein sequence ID" value="ALUE_0001360101-mRNA-1"/>
    <property type="gene ID" value="ALUE_0001360101"/>
</dbReference>
<reference evidence="3" key="1">
    <citation type="submission" date="2017-02" db="UniProtKB">
        <authorList>
            <consortium name="WormBaseParasite"/>
        </authorList>
    </citation>
    <scope>IDENTIFICATION</scope>
</reference>
<evidence type="ECO:0000256" key="1">
    <source>
        <dbReference type="SAM" id="MobiDB-lite"/>
    </source>
</evidence>
<keyword evidence="2" id="KW-1185">Reference proteome</keyword>
<name>A0A0M3I8E2_ASCLU</name>